<gene>
    <name evidence="3" type="ORF">AVEN_148399_1</name>
    <name evidence="1" type="ORF">AVEN_167248_1</name>
    <name evidence="2" type="ORF">AVEN_182728_1</name>
    <name evidence="4" type="ORF">AVEN_234004_1</name>
</gene>
<sequence length="190" mass="21520">MQIVRSPKIPQIISGNFFSHAMSHRTEQVPQREVLIKTPPKGAGFELAPSVCSLVDVMKRVNYLEHEKPLATEGQAQKRVVGCPKRYKITKHYPHSKATHTEIFICSSFAVHVCELTGSLTRQDRKFITSLKQVITSFEVTIRQTCCKLVASSSLQTSYKKRIRIRTKDSKPRQLGYQPVSLTTTPVIPR</sequence>
<evidence type="ECO:0000313" key="1">
    <source>
        <dbReference type="EMBL" id="GBO35946.1"/>
    </source>
</evidence>
<accession>A0A4Y2WH75</accession>
<dbReference type="EMBL" id="BGPR01059990">
    <property type="protein sequence ID" value="GBO35947.1"/>
    <property type="molecule type" value="Genomic_DNA"/>
</dbReference>
<name>A0A4Y2WH75_ARAVE</name>
<comment type="caution">
    <text evidence="1">The sequence shown here is derived from an EMBL/GenBank/DDBJ whole genome shotgun (WGS) entry which is preliminary data.</text>
</comment>
<protein>
    <submittedName>
        <fullName evidence="1">Uncharacterized protein</fullName>
    </submittedName>
</protein>
<dbReference type="AlphaFoldDB" id="A0A4Y2WH75"/>
<organism evidence="1 5">
    <name type="scientific">Araneus ventricosus</name>
    <name type="common">Orbweaver spider</name>
    <name type="synonym">Epeira ventricosa</name>
    <dbReference type="NCBI Taxonomy" id="182803"/>
    <lineage>
        <taxon>Eukaryota</taxon>
        <taxon>Metazoa</taxon>
        <taxon>Ecdysozoa</taxon>
        <taxon>Arthropoda</taxon>
        <taxon>Chelicerata</taxon>
        <taxon>Arachnida</taxon>
        <taxon>Araneae</taxon>
        <taxon>Araneomorphae</taxon>
        <taxon>Entelegynae</taxon>
        <taxon>Araneoidea</taxon>
        <taxon>Araneidae</taxon>
        <taxon>Araneus</taxon>
    </lineage>
</organism>
<evidence type="ECO:0000313" key="5">
    <source>
        <dbReference type="Proteomes" id="UP000499080"/>
    </source>
</evidence>
<dbReference type="EMBL" id="BGPR01066451">
    <property type="protein sequence ID" value="GBO41005.1"/>
    <property type="molecule type" value="Genomic_DNA"/>
</dbReference>
<keyword evidence="5" id="KW-1185">Reference proteome</keyword>
<proteinExistence type="predicted"/>
<dbReference type="EMBL" id="BGPR01065312">
    <property type="protein sequence ID" value="GBO40133.1"/>
    <property type="molecule type" value="Genomic_DNA"/>
</dbReference>
<reference evidence="1 5" key="1">
    <citation type="journal article" date="2019" name="Sci. Rep.">
        <title>Orb-weaving spider Araneus ventricosus genome elucidates the spidroin gene catalogue.</title>
        <authorList>
            <person name="Kono N."/>
            <person name="Nakamura H."/>
            <person name="Ohtoshi R."/>
            <person name="Moran D.A.P."/>
            <person name="Shinohara A."/>
            <person name="Yoshida Y."/>
            <person name="Fujiwara M."/>
            <person name="Mori M."/>
            <person name="Tomita M."/>
            <person name="Arakawa K."/>
        </authorList>
    </citation>
    <scope>NUCLEOTIDE SEQUENCE [LARGE SCALE GENOMIC DNA]</scope>
</reference>
<dbReference type="Proteomes" id="UP000499080">
    <property type="component" value="Unassembled WGS sequence"/>
</dbReference>
<dbReference type="EMBL" id="BGPR01059989">
    <property type="protein sequence ID" value="GBO35946.1"/>
    <property type="molecule type" value="Genomic_DNA"/>
</dbReference>
<evidence type="ECO:0000313" key="2">
    <source>
        <dbReference type="EMBL" id="GBO35947.1"/>
    </source>
</evidence>
<evidence type="ECO:0000313" key="4">
    <source>
        <dbReference type="EMBL" id="GBO41005.1"/>
    </source>
</evidence>
<evidence type="ECO:0000313" key="3">
    <source>
        <dbReference type="EMBL" id="GBO40133.1"/>
    </source>
</evidence>